<evidence type="ECO:0000313" key="3">
    <source>
        <dbReference type="EMBL" id="OQR98257.1"/>
    </source>
</evidence>
<gene>
    <name evidence="3" type="ORF">ACHHYP_08916</name>
</gene>
<feature type="domain" description="NADPH-dependent FMN reductase-like" evidence="2">
    <location>
        <begin position="125"/>
        <end position="209"/>
    </location>
</feature>
<evidence type="ECO:0000259" key="2">
    <source>
        <dbReference type="Pfam" id="PF03358"/>
    </source>
</evidence>
<dbReference type="InterPro" id="IPR029039">
    <property type="entry name" value="Flavoprotein-like_sf"/>
</dbReference>
<dbReference type="InterPro" id="IPR005025">
    <property type="entry name" value="FMN_Rdtase-like_dom"/>
</dbReference>
<organism evidence="3 4">
    <name type="scientific">Achlya hypogyna</name>
    <name type="common">Oomycete</name>
    <name type="synonym">Protoachlya hypogyna</name>
    <dbReference type="NCBI Taxonomy" id="1202772"/>
    <lineage>
        <taxon>Eukaryota</taxon>
        <taxon>Sar</taxon>
        <taxon>Stramenopiles</taxon>
        <taxon>Oomycota</taxon>
        <taxon>Saprolegniomycetes</taxon>
        <taxon>Saprolegniales</taxon>
        <taxon>Achlyaceae</taxon>
        <taxon>Achlya</taxon>
    </lineage>
</organism>
<keyword evidence="1" id="KW-1133">Transmembrane helix</keyword>
<dbReference type="SUPFAM" id="SSF52218">
    <property type="entry name" value="Flavoproteins"/>
    <property type="match status" value="1"/>
</dbReference>
<dbReference type="EMBL" id="JNBR01000088">
    <property type="protein sequence ID" value="OQR98257.1"/>
    <property type="molecule type" value="Genomic_DNA"/>
</dbReference>
<dbReference type="AlphaFoldDB" id="A0A1V9ZJV7"/>
<dbReference type="OrthoDB" id="78847at2759"/>
<proteinExistence type="predicted"/>
<sequence>MYGAVTMDGLIGASKPPRISRALGALALVMSITTMLCTVYLVTATQTILQELRHAPAPAPVSFATTLSEIAQNPDKTLSSHTLVNETRVLVVHAGDAWLERFGQEVARGANSVTSAVKVLHPDAATIDDVLWADALLLGSNVYNANVDPVLMAWMNQWPMAHDLSSKVGGAFAMAGGLSSGEEIVMLNLLHSLMIFKFIVVGGDAWTSAFGASAVIGEGPFHEGTEATSRLPGAWPAECYRRHDEIPAYFLRKAFGLGQRVASVAAKLRHL</sequence>
<accession>A0A1V9ZJV7</accession>
<protein>
    <recommendedName>
        <fullName evidence="2">NADPH-dependent FMN reductase-like domain-containing protein</fullName>
    </recommendedName>
</protein>
<keyword evidence="1" id="KW-0472">Membrane</keyword>
<dbReference type="GO" id="GO:0016491">
    <property type="term" value="F:oxidoreductase activity"/>
    <property type="evidence" value="ECO:0007669"/>
    <property type="project" value="InterPro"/>
</dbReference>
<feature type="transmembrane region" description="Helical" evidence="1">
    <location>
        <begin position="22"/>
        <end position="42"/>
    </location>
</feature>
<evidence type="ECO:0000256" key="1">
    <source>
        <dbReference type="SAM" id="Phobius"/>
    </source>
</evidence>
<keyword evidence="4" id="KW-1185">Reference proteome</keyword>
<comment type="caution">
    <text evidence="3">The sequence shown here is derived from an EMBL/GenBank/DDBJ whole genome shotgun (WGS) entry which is preliminary data.</text>
</comment>
<dbReference type="Pfam" id="PF03358">
    <property type="entry name" value="FMN_red"/>
    <property type="match status" value="1"/>
</dbReference>
<dbReference type="Gene3D" id="3.40.50.360">
    <property type="match status" value="1"/>
</dbReference>
<name>A0A1V9ZJV7_ACHHY</name>
<evidence type="ECO:0000313" key="4">
    <source>
        <dbReference type="Proteomes" id="UP000243579"/>
    </source>
</evidence>
<dbReference type="Proteomes" id="UP000243579">
    <property type="component" value="Unassembled WGS sequence"/>
</dbReference>
<keyword evidence="1" id="KW-0812">Transmembrane</keyword>
<reference evidence="3 4" key="1">
    <citation type="journal article" date="2014" name="Genome Biol. Evol.">
        <title>The secreted proteins of Achlya hypogyna and Thraustotheca clavata identify the ancestral oomycete secretome and reveal gene acquisitions by horizontal gene transfer.</title>
        <authorList>
            <person name="Misner I."/>
            <person name="Blouin N."/>
            <person name="Leonard G."/>
            <person name="Richards T.A."/>
            <person name="Lane C.E."/>
        </authorList>
    </citation>
    <scope>NUCLEOTIDE SEQUENCE [LARGE SCALE GENOMIC DNA]</scope>
    <source>
        <strain evidence="3 4">ATCC 48635</strain>
    </source>
</reference>